<dbReference type="AlphaFoldDB" id="A0AA36BCT9"/>
<dbReference type="Pfam" id="PF01421">
    <property type="entry name" value="Reprolysin"/>
    <property type="match status" value="1"/>
</dbReference>
<evidence type="ECO:0000256" key="9">
    <source>
        <dbReference type="SAM" id="Phobius"/>
    </source>
</evidence>
<evidence type="ECO:0000256" key="5">
    <source>
        <dbReference type="ARBA" id="ARBA00023049"/>
    </source>
</evidence>
<feature type="binding site" evidence="8">
    <location>
        <position position="531"/>
    </location>
    <ligand>
        <name>Zn(2+)</name>
        <dbReference type="ChEBI" id="CHEBI:29105"/>
        <note>catalytic</note>
    </ligand>
</feature>
<evidence type="ECO:0000313" key="12">
    <source>
        <dbReference type="Proteomes" id="UP001162480"/>
    </source>
</evidence>
<comment type="caution">
    <text evidence="8">Lacks conserved residue(s) required for the propagation of feature annotation.</text>
</comment>
<keyword evidence="2 8" id="KW-0479">Metal-binding</keyword>
<keyword evidence="9" id="KW-1133">Transmembrane helix</keyword>
<keyword evidence="3" id="KW-0378">Hydrolase</keyword>
<evidence type="ECO:0000256" key="8">
    <source>
        <dbReference type="PROSITE-ProRule" id="PRU00276"/>
    </source>
</evidence>
<dbReference type="SUPFAM" id="SSF55486">
    <property type="entry name" value="Metalloproteases ('zincins'), catalytic domain"/>
    <property type="match status" value="1"/>
</dbReference>
<dbReference type="PROSITE" id="PS50215">
    <property type="entry name" value="ADAM_MEPRO"/>
    <property type="match status" value="1"/>
</dbReference>
<feature type="binding site" evidence="8">
    <location>
        <position position="525"/>
    </location>
    <ligand>
        <name>Zn(2+)</name>
        <dbReference type="ChEBI" id="CHEBI:29105"/>
        <note>catalytic</note>
    </ligand>
</feature>
<protein>
    <submittedName>
        <fullName evidence="11">Metalloproteinase-disintegrin-like atrase-B isoform X1</fullName>
    </submittedName>
</protein>
<evidence type="ECO:0000256" key="3">
    <source>
        <dbReference type="ARBA" id="ARBA00022801"/>
    </source>
</evidence>
<organism evidence="11 12">
    <name type="scientific">Octopus vulgaris</name>
    <name type="common">Common octopus</name>
    <dbReference type="NCBI Taxonomy" id="6645"/>
    <lineage>
        <taxon>Eukaryota</taxon>
        <taxon>Metazoa</taxon>
        <taxon>Spiralia</taxon>
        <taxon>Lophotrochozoa</taxon>
        <taxon>Mollusca</taxon>
        <taxon>Cephalopoda</taxon>
        <taxon>Coleoidea</taxon>
        <taxon>Octopodiformes</taxon>
        <taxon>Octopoda</taxon>
        <taxon>Incirrata</taxon>
        <taxon>Octopodidae</taxon>
        <taxon>Octopus</taxon>
    </lineage>
</organism>
<dbReference type="GO" id="GO:0046872">
    <property type="term" value="F:metal ion binding"/>
    <property type="evidence" value="ECO:0007669"/>
    <property type="project" value="UniProtKB-KW"/>
</dbReference>
<keyword evidence="6 8" id="KW-1015">Disulfide bond</keyword>
<dbReference type="InterPro" id="IPR024079">
    <property type="entry name" value="MetalloPept_cat_dom_sf"/>
</dbReference>
<dbReference type="Proteomes" id="UP001162480">
    <property type="component" value="Chromosome 13"/>
</dbReference>
<evidence type="ECO:0000259" key="10">
    <source>
        <dbReference type="PROSITE" id="PS50215"/>
    </source>
</evidence>
<keyword evidence="1" id="KW-0645">Protease</keyword>
<feature type="transmembrane region" description="Helical" evidence="9">
    <location>
        <begin position="67"/>
        <end position="88"/>
    </location>
</feature>
<evidence type="ECO:0000256" key="7">
    <source>
        <dbReference type="ARBA" id="ARBA00023180"/>
    </source>
</evidence>
<keyword evidence="5" id="KW-0482">Metalloprotease</keyword>
<dbReference type="Gene3D" id="3.40.1620.60">
    <property type="match status" value="1"/>
</dbReference>
<dbReference type="EMBL" id="OX597826">
    <property type="protein sequence ID" value="CAI9731669.1"/>
    <property type="molecule type" value="Genomic_DNA"/>
</dbReference>
<dbReference type="InterPro" id="IPR001590">
    <property type="entry name" value="Peptidase_M12B"/>
</dbReference>
<feature type="active site" evidence="8">
    <location>
        <position position="522"/>
    </location>
</feature>
<keyword evidence="12" id="KW-1185">Reference proteome</keyword>
<feature type="binding site" evidence="8">
    <location>
        <position position="521"/>
    </location>
    <ligand>
        <name>Zn(2+)</name>
        <dbReference type="ChEBI" id="CHEBI:29105"/>
        <note>catalytic</note>
    </ligand>
</feature>
<proteinExistence type="predicted"/>
<dbReference type="PANTHER" id="PTHR11905">
    <property type="entry name" value="ADAM A DISINTEGRIN AND METALLOPROTEASE DOMAIN"/>
    <property type="match status" value="1"/>
</dbReference>
<dbReference type="GO" id="GO:0006509">
    <property type="term" value="P:membrane protein ectodomain proteolysis"/>
    <property type="evidence" value="ECO:0007669"/>
    <property type="project" value="TreeGrafter"/>
</dbReference>
<sequence>MVGMNTTRSDALTTLPIHTHTDNAMMEAVRMPRAMKLTALLSGLVLNLEDTFQVDWIHCSSMKVHSLFCLLLFIGCIVAEIIQGIKLWNKKPISSNNISDGIFQEFESQGQSKSGINDSLRETYSKSISQNFRHSELVKTPPLDNTELKYGQFLDRNKLNIENIKHEDEEEEENDHQFPKSQRFNNIGDYEVHKTEVFVDGDPLTSDQLTMTLLSNISNINVTLQRSPSSILMEDMDLMQLFFKRGKLKIEKEQLPVDLHQHSQHFFQNVDESVIVSVRPNGINDIHVEGMVSDELFLLPPGGSVRHKRSVEVASHTLWRQTTPVMVLDEIMGIPLPLPKETEESVNRVKRHALNAVPYIDVEVCVLLDYALYLKAGRNLRDLAAYMLHFWHAVNLRFATIQDMRINIKLKTVGVFQDEESQLFLKNNMLQGNKRIFEARHALSDLQRWLSYHYRDFKKFDVIFLLTGDDGCVFSGQACEKRVTGVSYVGGACRRHWLMGALNVAIGETDLVFRGVFTAAHEVGHLLGAPHDGESGAEMCTTNSGYLMSYNRSDPIKAHRFSTCSIKKFKEFLRTTAAHCLWNRAVEPIPYPKVLPGQQMKLKDQCYNYVKGEPCEVSEFQCHHLCCYDEKRKYIFTREQPAVHGTDCGRNANCKFPNL</sequence>
<evidence type="ECO:0000256" key="4">
    <source>
        <dbReference type="ARBA" id="ARBA00022833"/>
    </source>
</evidence>
<accession>A0AA36BCT9</accession>
<evidence type="ECO:0000313" key="11">
    <source>
        <dbReference type="EMBL" id="CAI9731669.1"/>
    </source>
</evidence>
<feature type="disulfide bond" evidence="8">
    <location>
        <begin position="540"/>
        <end position="564"/>
    </location>
</feature>
<dbReference type="PANTHER" id="PTHR11905:SF249">
    <property type="entry name" value="SOL NARAE, ISOFORM C"/>
    <property type="match status" value="1"/>
</dbReference>
<dbReference type="Gene3D" id="3.40.390.10">
    <property type="entry name" value="Collagenase (Catalytic Domain)"/>
    <property type="match status" value="1"/>
</dbReference>
<feature type="domain" description="Peptidase M12B" evidence="10">
    <location>
        <begin position="360"/>
        <end position="585"/>
    </location>
</feature>
<reference evidence="11" key="1">
    <citation type="submission" date="2023-08" db="EMBL/GenBank/DDBJ databases">
        <authorList>
            <person name="Alioto T."/>
            <person name="Alioto T."/>
            <person name="Gomez Garrido J."/>
        </authorList>
    </citation>
    <scope>NUCLEOTIDE SEQUENCE</scope>
</reference>
<keyword evidence="4 8" id="KW-0862">Zinc</keyword>
<dbReference type="Pfam" id="PF17771">
    <property type="entry name" value="ADAMTS_CR_2"/>
    <property type="match status" value="1"/>
</dbReference>
<evidence type="ECO:0000256" key="1">
    <source>
        <dbReference type="ARBA" id="ARBA00022670"/>
    </source>
</evidence>
<evidence type="ECO:0000256" key="2">
    <source>
        <dbReference type="ARBA" id="ARBA00022723"/>
    </source>
</evidence>
<keyword evidence="7" id="KW-0325">Glycoprotein</keyword>
<keyword evidence="9" id="KW-0472">Membrane</keyword>
<evidence type="ECO:0000256" key="6">
    <source>
        <dbReference type="ARBA" id="ARBA00023157"/>
    </source>
</evidence>
<keyword evidence="9" id="KW-0812">Transmembrane</keyword>
<dbReference type="GO" id="GO:0004222">
    <property type="term" value="F:metalloendopeptidase activity"/>
    <property type="evidence" value="ECO:0007669"/>
    <property type="project" value="InterPro"/>
</dbReference>
<gene>
    <name evidence="11" type="ORF">OCTVUL_1B022970</name>
</gene>
<name>A0AA36BCT9_OCTVU</name>
<dbReference type="InterPro" id="IPR041645">
    <property type="entry name" value="ADAMTS_CR_2"/>
</dbReference>